<evidence type="ECO:0000256" key="4">
    <source>
        <dbReference type="ARBA" id="ARBA00023163"/>
    </source>
</evidence>
<dbReference type="GO" id="GO:0043565">
    <property type="term" value="F:sequence-specific DNA binding"/>
    <property type="evidence" value="ECO:0007669"/>
    <property type="project" value="InterPro"/>
</dbReference>
<keyword evidence="9" id="KW-1185">Reference proteome</keyword>
<dbReference type="SUPFAM" id="SSF118290">
    <property type="entry name" value="WRKY DNA-binding domain"/>
    <property type="match status" value="1"/>
</dbReference>
<feature type="domain" description="WRKY" evidence="7">
    <location>
        <begin position="165"/>
        <end position="213"/>
    </location>
</feature>
<evidence type="ECO:0000256" key="2">
    <source>
        <dbReference type="ARBA" id="ARBA00023015"/>
    </source>
</evidence>
<dbReference type="InterPro" id="IPR003657">
    <property type="entry name" value="WRKY_dom"/>
</dbReference>
<protein>
    <submittedName>
        <fullName evidence="8">Probable WRKY transcription factor 61</fullName>
    </submittedName>
</protein>
<dbReference type="GO" id="GO:0003700">
    <property type="term" value="F:DNA-binding transcription factor activity"/>
    <property type="evidence" value="ECO:0007669"/>
    <property type="project" value="InterPro"/>
</dbReference>
<dbReference type="EMBL" id="CACSLK010027837">
    <property type="protein sequence ID" value="CAA0833084.1"/>
    <property type="molecule type" value="Genomic_DNA"/>
</dbReference>
<dbReference type="PANTHER" id="PTHR31429:SF115">
    <property type="entry name" value="WRKY TRANSCRIPTION FACTOR 72 ISOFORM X1-RELATED"/>
    <property type="match status" value="1"/>
</dbReference>
<dbReference type="Pfam" id="PF03106">
    <property type="entry name" value="WRKY"/>
    <property type="match status" value="1"/>
</dbReference>
<accession>A0A9N7NJP8</accession>
<dbReference type="AlphaFoldDB" id="A0A9N7NJP8"/>
<evidence type="ECO:0000313" key="8">
    <source>
        <dbReference type="EMBL" id="CAA0833084.1"/>
    </source>
</evidence>
<dbReference type="PROSITE" id="PS50811">
    <property type="entry name" value="WRKY"/>
    <property type="match status" value="1"/>
</dbReference>
<proteinExistence type="predicted"/>
<keyword evidence="4" id="KW-0804">Transcription</keyword>
<keyword evidence="3" id="KW-0238">DNA-binding</keyword>
<dbReference type="SMART" id="SM00774">
    <property type="entry name" value="WRKY"/>
    <property type="match status" value="1"/>
</dbReference>
<evidence type="ECO:0000259" key="7">
    <source>
        <dbReference type="PROSITE" id="PS50811"/>
    </source>
</evidence>
<dbReference type="InterPro" id="IPR044810">
    <property type="entry name" value="WRKY_plant"/>
</dbReference>
<name>A0A9N7NJP8_STRHE</name>
<feature type="coiled-coil region" evidence="6">
    <location>
        <begin position="1"/>
        <end position="35"/>
    </location>
</feature>
<evidence type="ECO:0000256" key="1">
    <source>
        <dbReference type="ARBA" id="ARBA00004123"/>
    </source>
</evidence>
<sequence>MESSQVKIDAVRRENERLKIKISQMTKDCDSLKMQIHDHSARLDQIHHQPRKSASPDEQADDLNIALSLGRFSSDSTFAEREIIDINHEIKESGKDRPSNLGKLELGLDCKSRSRDSFLDEPKAEENYASECKSRKASQSGWEDHEINLEMNPLKRPRVSIRAMCDTQNMNDGCQWRKYGQKIAKGNPCPRAYYRCTVSPSCPCNHHKASSKSQVSCSIEPVIPCDETGDNTHIPLFGEHLSLFLA</sequence>
<evidence type="ECO:0000256" key="5">
    <source>
        <dbReference type="ARBA" id="ARBA00023242"/>
    </source>
</evidence>
<dbReference type="Proteomes" id="UP001153555">
    <property type="component" value="Unassembled WGS sequence"/>
</dbReference>
<keyword evidence="5" id="KW-0539">Nucleus</keyword>
<dbReference type="GO" id="GO:0005634">
    <property type="term" value="C:nucleus"/>
    <property type="evidence" value="ECO:0007669"/>
    <property type="project" value="UniProtKB-SubCell"/>
</dbReference>
<reference evidence="8" key="1">
    <citation type="submission" date="2019-12" db="EMBL/GenBank/DDBJ databases">
        <authorList>
            <person name="Scholes J."/>
        </authorList>
    </citation>
    <scope>NUCLEOTIDE SEQUENCE</scope>
</reference>
<dbReference type="OrthoDB" id="2020995at2759"/>
<dbReference type="PANTHER" id="PTHR31429">
    <property type="entry name" value="WRKY TRANSCRIPTION FACTOR 36-RELATED"/>
    <property type="match status" value="1"/>
</dbReference>
<keyword evidence="2" id="KW-0805">Transcription regulation</keyword>
<evidence type="ECO:0000313" key="9">
    <source>
        <dbReference type="Proteomes" id="UP001153555"/>
    </source>
</evidence>
<evidence type="ECO:0000256" key="6">
    <source>
        <dbReference type="SAM" id="Coils"/>
    </source>
</evidence>
<evidence type="ECO:0000256" key="3">
    <source>
        <dbReference type="ARBA" id="ARBA00023125"/>
    </source>
</evidence>
<organism evidence="8 9">
    <name type="scientific">Striga hermonthica</name>
    <name type="common">Purple witchweed</name>
    <name type="synonym">Buchnera hermonthica</name>
    <dbReference type="NCBI Taxonomy" id="68872"/>
    <lineage>
        <taxon>Eukaryota</taxon>
        <taxon>Viridiplantae</taxon>
        <taxon>Streptophyta</taxon>
        <taxon>Embryophyta</taxon>
        <taxon>Tracheophyta</taxon>
        <taxon>Spermatophyta</taxon>
        <taxon>Magnoliopsida</taxon>
        <taxon>eudicotyledons</taxon>
        <taxon>Gunneridae</taxon>
        <taxon>Pentapetalae</taxon>
        <taxon>asterids</taxon>
        <taxon>lamiids</taxon>
        <taxon>Lamiales</taxon>
        <taxon>Orobanchaceae</taxon>
        <taxon>Buchnereae</taxon>
        <taxon>Striga</taxon>
    </lineage>
</organism>
<dbReference type="Gene3D" id="2.20.25.80">
    <property type="entry name" value="WRKY domain"/>
    <property type="match status" value="1"/>
</dbReference>
<keyword evidence="6" id="KW-0175">Coiled coil</keyword>
<comment type="caution">
    <text evidence="8">The sequence shown here is derived from an EMBL/GenBank/DDBJ whole genome shotgun (WGS) entry which is preliminary data.</text>
</comment>
<gene>
    <name evidence="8" type="ORF">SHERM_28358</name>
</gene>
<dbReference type="InterPro" id="IPR036576">
    <property type="entry name" value="WRKY_dom_sf"/>
</dbReference>
<comment type="subcellular location">
    <subcellularLocation>
        <location evidence="1">Nucleus</location>
    </subcellularLocation>
</comment>